<dbReference type="InterPro" id="IPR018303">
    <property type="entry name" value="ATPase_P-typ_P_site"/>
</dbReference>
<dbReference type="InterPro" id="IPR059000">
    <property type="entry name" value="ATPase_P-type_domA"/>
</dbReference>
<dbReference type="Pfam" id="PF00122">
    <property type="entry name" value="E1-E2_ATPase"/>
    <property type="match status" value="1"/>
</dbReference>
<dbReference type="InterPro" id="IPR036412">
    <property type="entry name" value="HAD-like_sf"/>
</dbReference>
<keyword evidence="11" id="KW-0460">Magnesium</keyword>
<evidence type="ECO:0000256" key="12">
    <source>
        <dbReference type="ARBA" id="ARBA00022967"/>
    </source>
</evidence>
<dbReference type="InterPro" id="IPR023214">
    <property type="entry name" value="HAD_sf"/>
</dbReference>
<dbReference type="CDD" id="cd02094">
    <property type="entry name" value="P-type_ATPase_Cu-like"/>
    <property type="match status" value="1"/>
</dbReference>
<keyword evidence="19" id="KW-1003">Cell membrane</keyword>
<feature type="transmembrane region" description="Helical" evidence="19">
    <location>
        <begin position="721"/>
        <end position="744"/>
    </location>
</feature>
<reference evidence="22 23" key="1">
    <citation type="submission" date="2016-10" db="EMBL/GenBank/DDBJ databases">
        <authorList>
            <person name="Varghese N."/>
            <person name="Submissions S."/>
        </authorList>
    </citation>
    <scope>NUCLEOTIDE SEQUENCE [LARGE SCALE GENOMIC DNA]</scope>
    <source>
        <strain evidence="22 23">WCP15</strain>
    </source>
</reference>
<keyword evidence="13 19" id="KW-1133">Transmembrane helix</keyword>
<evidence type="ECO:0000256" key="6">
    <source>
        <dbReference type="ARBA" id="ARBA00022723"/>
    </source>
</evidence>
<dbReference type="InterPro" id="IPR044492">
    <property type="entry name" value="P_typ_ATPase_HD_dom"/>
</dbReference>
<comment type="caution">
    <text evidence="22">The sequence shown here is derived from an EMBL/GenBank/DDBJ whole genome shotgun (WGS) entry which is preliminary data.</text>
</comment>
<dbReference type="PRINTS" id="PR00120">
    <property type="entry name" value="HATPASE"/>
</dbReference>
<dbReference type="Gene3D" id="3.40.50.1000">
    <property type="entry name" value="HAD superfamily/HAD-like"/>
    <property type="match status" value="1"/>
</dbReference>
<dbReference type="NCBIfam" id="TIGR00003">
    <property type="entry name" value="copper ion binding protein"/>
    <property type="match status" value="2"/>
</dbReference>
<name>A0A1H6HQU9_9ACTN</name>
<dbReference type="InterPro" id="IPR036163">
    <property type="entry name" value="HMA_dom_sf"/>
</dbReference>
<keyword evidence="8 19" id="KW-0547">Nucleotide-binding</keyword>
<dbReference type="InterPro" id="IPR006122">
    <property type="entry name" value="HMA_Cu_ion-bd"/>
</dbReference>
<dbReference type="PANTHER" id="PTHR43520">
    <property type="entry name" value="ATP7, ISOFORM B"/>
    <property type="match status" value="1"/>
</dbReference>
<keyword evidence="9" id="KW-0187">Copper transport</keyword>
<dbReference type="PRINTS" id="PR00119">
    <property type="entry name" value="CATATPASE"/>
</dbReference>
<dbReference type="SUPFAM" id="SSF56784">
    <property type="entry name" value="HAD-like"/>
    <property type="match status" value="1"/>
</dbReference>
<feature type="transmembrane region" description="Helical" evidence="19">
    <location>
        <begin position="114"/>
        <end position="135"/>
    </location>
</feature>
<keyword evidence="15" id="KW-0406">Ion transport</keyword>
<feature type="region of interest" description="Disordered" evidence="20">
    <location>
        <begin position="790"/>
        <end position="815"/>
    </location>
</feature>
<dbReference type="NCBIfam" id="TIGR01511">
    <property type="entry name" value="ATPase-IB1_Cu"/>
    <property type="match status" value="1"/>
</dbReference>
<sequence length="883" mass="91288">MTRQNTREAFDVTGMTCAACSARVERAAGGVEGVESASVNLLKNTMELEYDGDPATIARVVSAVERAGYAATPRAARPAGAAGPAEGAGSFLAARPDDPRVNADKAIQAKRIQLRWSLVFGIPLFYFAMGPMLGWPVPAVLSGHKGMMAFAITQLLLATAVLFVNRSYFTTGFRTLAHFSPNMDSLIAIGSASSYAYSLIGVYRMALALGSLDLDAAHQAMMHGLYFDSAGTILVLITLGKFFEARAKGKTTSAISALMDLAPREATVLRDGIESRVPTARLRVGDVVVVRAGESVPADGVVLEGTASVDESALTGEPLPVEKCADSLVTGATVSTTGWFTMRVTAVGEDTALAGIIRLVDKATSTKAPIERVADRIAGVFVPAVLVAAAVTLLAWLALAPGDFSAAFNHAVSVLVISCPCALGLATPTAVMVGTERAAANGIMVKSAEALEGACALDVVVLDKTGTITEGAPSVTDVALADGVGEDEMVGLAAALERKSEHPLATAVVSYARGRNIAFEADVLEFRQVVGGGLRGSVAGYDVLVGNERLMGEADVDVSAQAGAAAAMAQRAATPLFVAADGACLGVLGVADEVKAGSASAVAQLRSLGLHTVMLTGDQPKSAAAIASEVGVDEVVAGVLPDQKENKVRQLQDEGLHVAMVGDGINDAPALARADIGIAIGAGTDVAIGSADIVLMRSDPMDVVTSVELSRATMRNIKQNLFWALFYNAICIPVAMGVLTPLGVTLNPMVGAAAMGFSSVFVVSNALRLFRWRPSGTGLAEPSAKVSRSVAASVKESDERVPTGEGHGEEEQPMKSKTMAVEGMMCQNCVRHVREALEGVTGVKNVDIDLEAGTATFEAGLLVKDADLTKAVEDAGYRVISLA</sequence>
<dbReference type="InterPro" id="IPR027256">
    <property type="entry name" value="P-typ_ATPase_IB"/>
</dbReference>
<proteinExistence type="inferred from homology"/>
<dbReference type="InterPro" id="IPR023299">
    <property type="entry name" value="ATPase_P-typ_cyto_dom_N"/>
</dbReference>
<evidence type="ECO:0000256" key="14">
    <source>
        <dbReference type="ARBA" id="ARBA00023008"/>
    </source>
</evidence>
<evidence type="ECO:0000256" key="4">
    <source>
        <dbReference type="ARBA" id="ARBA00022448"/>
    </source>
</evidence>
<dbReference type="Gene3D" id="2.70.150.10">
    <property type="entry name" value="Calcium-transporting ATPase, cytoplasmic transduction domain A"/>
    <property type="match status" value="1"/>
</dbReference>
<feature type="transmembrane region" description="Helical" evidence="19">
    <location>
        <begin position="186"/>
        <end position="205"/>
    </location>
</feature>
<dbReference type="CDD" id="cd00371">
    <property type="entry name" value="HMA"/>
    <property type="match status" value="2"/>
</dbReference>
<dbReference type="Gene3D" id="3.30.70.100">
    <property type="match status" value="2"/>
</dbReference>
<evidence type="ECO:0000256" key="10">
    <source>
        <dbReference type="ARBA" id="ARBA00022840"/>
    </source>
</evidence>
<dbReference type="InterPro" id="IPR023298">
    <property type="entry name" value="ATPase_P-typ_TM_dom_sf"/>
</dbReference>
<evidence type="ECO:0000256" key="15">
    <source>
        <dbReference type="ARBA" id="ARBA00023065"/>
    </source>
</evidence>
<dbReference type="InterPro" id="IPR017969">
    <property type="entry name" value="Heavy-metal-associated_CS"/>
</dbReference>
<dbReference type="NCBIfam" id="TIGR01494">
    <property type="entry name" value="ATPase_P-type"/>
    <property type="match status" value="1"/>
</dbReference>
<keyword evidence="4" id="KW-0813">Transport</keyword>
<protein>
    <recommendedName>
        <fullName evidence="3">Copper-exporting P-type ATPase</fullName>
    </recommendedName>
    <alternativeName>
        <fullName evidence="17">Copper-exporting P-type ATPase A</fullName>
    </alternativeName>
    <alternativeName>
        <fullName evidence="18">Cu(+)-exporting ATPase</fullName>
    </alternativeName>
</protein>
<feature type="compositionally biased region" description="Basic and acidic residues" evidence="20">
    <location>
        <begin position="795"/>
        <end position="814"/>
    </location>
</feature>
<keyword evidence="6 19" id="KW-0479">Metal-binding</keyword>
<evidence type="ECO:0000256" key="9">
    <source>
        <dbReference type="ARBA" id="ARBA00022796"/>
    </source>
</evidence>
<dbReference type="NCBIfam" id="TIGR01525">
    <property type="entry name" value="ATPase-IB_hvy"/>
    <property type="match status" value="1"/>
</dbReference>
<dbReference type="PROSITE" id="PS01047">
    <property type="entry name" value="HMA_1"/>
    <property type="match status" value="1"/>
</dbReference>
<dbReference type="SFLD" id="SFLDF00027">
    <property type="entry name" value="p-type_atpase"/>
    <property type="match status" value="1"/>
</dbReference>
<gene>
    <name evidence="22" type="ORF">SAMN05216447_101156</name>
</gene>
<accession>A0A1H6HQU9</accession>
<dbReference type="Proteomes" id="UP000199135">
    <property type="component" value="Unassembled WGS sequence"/>
</dbReference>
<feature type="domain" description="HMA" evidence="21">
    <location>
        <begin position="6"/>
        <end position="72"/>
    </location>
</feature>
<comment type="similarity">
    <text evidence="2 19">Belongs to the cation transport ATPase (P-type) (TC 3.A.3) family. Type IB subfamily.</text>
</comment>
<evidence type="ECO:0000313" key="22">
    <source>
        <dbReference type="EMBL" id="SEH37452.1"/>
    </source>
</evidence>
<evidence type="ECO:0000256" key="8">
    <source>
        <dbReference type="ARBA" id="ARBA00022741"/>
    </source>
</evidence>
<dbReference type="SUPFAM" id="SSF81665">
    <property type="entry name" value="Calcium ATPase, transmembrane domain M"/>
    <property type="match status" value="1"/>
</dbReference>
<evidence type="ECO:0000256" key="17">
    <source>
        <dbReference type="ARBA" id="ARBA00029719"/>
    </source>
</evidence>
<evidence type="ECO:0000256" key="13">
    <source>
        <dbReference type="ARBA" id="ARBA00022989"/>
    </source>
</evidence>
<evidence type="ECO:0000259" key="21">
    <source>
        <dbReference type="PROSITE" id="PS50846"/>
    </source>
</evidence>
<feature type="transmembrane region" description="Helical" evidence="19">
    <location>
        <begin position="225"/>
        <end position="243"/>
    </location>
</feature>
<dbReference type="SUPFAM" id="SSF81653">
    <property type="entry name" value="Calcium ATPase, transduction domain A"/>
    <property type="match status" value="1"/>
</dbReference>
<dbReference type="EMBL" id="FNWT01000001">
    <property type="protein sequence ID" value="SEH37452.1"/>
    <property type="molecule type" value="Genomic_DNA"/>
</dbReference>
<evidence type="ECO:0000256" key="18">
    <source>
        <dbReference type="ARBA" id="ARBA00033239"/>
    </source>
</evidence>
<evidence type="ECO:0000256" key="11">
    <source>
        <dbReference type="ARBA" id="ARBA00022842"/>
    </source>
</evidence>
<keyword evidence="7" id="KW-0677">Repeat</keyword>
<organism evidence="22 23">
    <name type="scientific">Parafannyhessea umbonata</name>
    <dbReference type="NCBI Taxonomy" id="604330"/>
    <lineage>
        <taxon>Bacteria</taxon>
        <taxon>Bacillati</taxon>
        <taxon>Actinomycetota</taxon>
        <taxon>Coriobacteriia</taxon>
        <taxon>Coriobacteriales</taxon>
        <taxon>Atopobiaceae</taxon>
        <taxon>Parafannyhessea</taxon>
    </lineage>
</organism>
<evidence type="ECO:0000256" key="16">
    <source>
        <dbReference type="ARBA" id="ARBA00023136"/>
    </source>
</evidence>
<feature type="transmembrane region" description="Helical" evidence="19">
    <location>
        <begin position="377"/>
        <end position="399"/>
    </location>
</feature>
<feature type="transmembrane region" description="Helical" evidence="19">
    <location>
        <begin position="147"/>
        <end position="165"/>
    </location>
</feature>
<evidence type="ECO:0000256" key="19">
    <source>
        <dbReference type="RuleBase" id="RU362081"/>
    </source>
</evidence>
<dbReference type="SFLD" id="SFLDS00003">
    <property type="entry name" value="Haloacid_Dehalogenase"/>
    <property type="match status" value="1"/>
</dbReference>
<dbReference type="SUPFAM" id="SSF55008">
    <property type="entry name" value="HMA, heavy metal-associated domain"/>
    <property type="match status" value="2"/>
</dbReference>
<feature type="transmembrane region" description="Helical" evidence="19">
    <location>
        <begin position="411"/>
        <end position="434"/>
    </location>
</feature>
<evidence type="ECO:0000256" key="2">
    <source>
        <dbReference type="ARBA" id="ARBA00006024"/>
    </source>
</evidence>
<dbReference type="Pfam" id="PF00702">
    <property type="entry name" value="Hydrolase"/>
    <property type="match status" value="1"/>
</dbReference>
<dbReference type="Gene3D" id="3.40.1110.10">
    <property type="entry name" value="Calcium-transporting ATPase, cytoplasmic domain N"/>
    <property type="match status" value="1"/>
</dbReference>
<evidence type="ECO:0000256" key="1">
    <source>
        <dbReference type="ARBA" id="ARBA00004651"/>
    </source>
</evidence>
<feature type="domain" description="HMA" evidence="21">
    <location>
        <begin position="815"/>
        <end position="880"/>
    </location>
</feature>
<dbReference type="SFLD" id="SFLDG00002">
    <property type="entry name" value="C1.7:_P-type_atpase_like"/>
    <property type="match status" value="1"/>
</dbReference>
<dbReference type="PROSITE" id="PS00154">
    <property type="entry name" value="ATPASE_E1_E2"/>
    <property type="match status" value="1"/>
</dbReference>
<keyword evidence="23" id="KW-1185">Reference proteome</keyword>
<dbReference type="PROSITE" id="PS50846">
    <property type="entry name" value="HMA_2"/>
    <property type="match status" value="2"/>
</dbReference>
<comment type="subcellular location">
    <subcellularLocation>
        <location evidence="1">Cell membrane</location>
        <topology evidence="1">Multi-pass membrane protein</topology>
    </subcellularLocation>
</comment>
<keyword evidence="16 19" id="KW-0472">Membrane</keyword>
<dbReference type="InterPro" id="IPR001757">
    <property type="entry name" value="P_typ_ATPase"/>
</dbReference>
<keyword evidence="14" id="KW-0186">Copper</keyword>
<evidence type="ECO:0000313" key="23">
    <source>
        <dbReference type="Proteomes" id="UP000199135"/>
    </source>
</evidence>
<dbReference type="InterPro" id="IPR006121">
    <property type="entry name" value="HMA_dom"/>
</dbReference>
<dbReference type="Pfam" id="PF00403">
    <property type="entry name" value="HMA"/>
    <property type="match status" value="2"/>
</dbReference>
<evidence type="ECO:0000256" key="7">
    <source>
        <dbReference type="ARBA" id="ARBA00022737"/>
    </source>
</evidence>
<evidence type="ECO:0000256" key="20">
    <source>
        <dbReference type="SAM" id="MobiDB-lite"/>
    </source>
</evidence>
<keyword evidence="10 19" id="KW-0067">ATP-binding</keyword>
<keyword evidence="5 19" id="KW-0812">Transmembrane</keyword>
<dbReference type="InterPro" id="IPR008250">
    <property type="entry name" value="ATPase_P-typ_transduc_dom_A_sf"/>
</dbReference>
<dbReference type="RefSeq" id="WP_255375250.1">
    <property type="nucleotide sequence ID" value="NZ_FNWT01000001.1"/>
</dbReference>
<evidence type="ECO:0000256" key="3">
    <source>
        <dbReference type="ARBA" id="ARBA00015102"/>
    </source>
</evidence>
<keyword evidence="12" id="KW-1278">Translocase</keyword>
<dbReference type="PANTHER" id="PTHR43520:SF8">
    <property type="entry name" value="P-TYPE CU(+) TRANSPORTER"/>
    <property type="match status" value="1"/>
</dbReference>
<feature type="transmembrane region" description="Helical" evidence="19">
    <location>
        <begin position="750"/>
        <end position="770"/>
    </location>
</feature>
<evidence type="ECO:0000256" key="5">
    <source>
        <dbReference type="ARBA" id="ARBA00022692"/>
    </source>
</evidence>